<evidence type="ECO:0000256" key="6">
    <source>
        <dbReference type="ARBA" id="ARBA00022842"/>
    </source>
</evidence>
<dbReference type="EC" id="6.2.1.5" evidence="7"/>
<name>A0A692J1R4_CAMJU</name>
<feature type="binding site" evidence="7">
    <location>
        <begin position="321"/>
        <end position="323"/>
    </location>
    <ligand>
        <name>substrate</name>
        <note>ligand shared with subunit alpha</note>
    </ligand>
</feature>
<evidence type="ECO:0000259" key="8">
    <source>
        <dbReference type="Pfam" id="PF00549"/>
    </source>
</evidence>
<organism evidence="10">
    <name type="scientific">Campylobacter jejuni</name>
    <dbReference type="NCBI Taxonomy" id="197"/>
    <lineage>
        <taxon>Bacteria</taxon>
        <taxon>Pseudomonadati</taxon>
        <taxon>Campylobacterota</taxon>
        <taxon>Epsilonproteobacteria</taxon>
        <taxon>Campylobacterales</taxon>
        <taxon>Campylobacteraceae</taxon>
        <taxon>Campylobacter</taxon>
    </lineage>
</organism>
<keyword evidence="6 7" id="KW-0460">Magnesium</keyword>
<dbReference type="InterPro" id="IPR013650">
    <property type="entry name" value="ATP-grasp_succ-CoA_synth-type"/>
</dbReference>
<feature type="binding site" evidence="7">
    <location>
        <position position="213"/>
    </location>
    <ligand>
        <name>Mg(2+)</name>
        <dbReference type="ChEBI" id="CHEBI:18420"/>
    </ligand>
</feature>
<dbReference type="SUPFAM" id="SSF52210">
    <property type="entry name" value="Succinyl-CoA synthetase domains"/>
    <property type="match status" value="1"/>
</dbReference>
<dbReference type="InterPro" id="IPR017866">
    <property type="entry name" value="Succ-CoA_synthase_bsu_CS"/>
</dbReference>
<dbReference type="InterPro" id="IPR016102">
    <property type="entry name" value="Succinyl-CoA_synth-like"/>
</dbReference>
<feature type="domain" description="ATP-citrate synthase/succinyl-CoA ligase C-terminal" evidence="8">
    <location>
        <begin position="262"/>
        <end position="375"/>
    </location>
</feature>
<feature type="binding site" evidence="7">
    <location>
        <position position="199"/>
    </location>
    <ligand>
        <name>Mg(2+)</name>
        <dbReference type="ChEBI" id="CHEBI:18420"/>
    </ligand>
</feature>
<feature type="binding site" evidence="7">
    <location>
        <position position="264"/>
    </location>
    <ligand>
        <name>substrate</name>
        <note>ligand shared with subunit alpha</note>
    </ligand>
</feature>
<keyword evidence="5 7" id="KW-0547">Nucleotide-binding</keyword>
<evidence type="ECO:0000256" key="3">
    <source>
        <dbReference type="ARBA" id="ARBA00022598"/>
    </source>
</evidence>
<comment type="subunit">
    <text evidence="7">Heterotetramer of two alpha and two beta subunits.</text>
</comment>
<comment type="caution">
    <text evidence="10">The sequence shown here is derived from an EMBL/GenBank/DDBJ whole genome shotgun (WGS) entry which is preliminary data.</text>
</comment>
<dbReference type="HAMAP" id="MF_00558">
    <property type="entry name" value="Succ_CoA_beta"/>
    <property type="match status" value="1"/>
</dbReference>
<dbReference type="GO" id="GO:0005829">
    <property type="term" value="C:cytosol"/>
    <property type="evidence" value="ECO:0007669"/>
    <property type="project" value="TreeGrafter"/>
</dbReference>
<dbReference type="EMBL" id="AAHZLZ010000013">
    <property type="protein sequence ID" value="ECB9927554.1"/>
    <property type="molecule type" value="Genomic_DNA"/>
</dbReference>
<sequence length="387" mass="41724">MNIHEYQAKAIFVDNGIPTLKGKVAFSVDEAVANAKELGGSVWAVKAQIHAGGRGLGGGVKIAKNLDEVKDYASKILGMNLVTHQTGPEGKLVQKLYIESGANIVKEYYLAILFNRMAEQITIIASSEGGMDIEKVAKESPEKIAKVGIDPQIGFKMFHGLEVARVLGLDKDEGKKLISMIAKLYKLYMDKDMNMLEINPLIKTAEGDFYALDAKCSFDDSALYRHPEIAELRDTTEENPAEREAAEFGLSYVKLDGDVACMVNGAGLAMATMDIINYSGAKPANFLDVGGGASPETVAKAFEIILRDKNVKVIFINIFGGIVRCDRIANGILEATKNVEANIPIVVRLDGTNAAEAKTILDNSNLKNIKAATNLKNGAELVKSLVG</sequence>
<feature type="binding site" evidence="7">
    <location>
        <position position="107"/>
    </location>
    <ligand>
        <name>ATP</name>
        <dbReference type="ChEBI" id="CHEBI:30616"/>
    </ligand>
</feature>
<comment type="cofactor">
    <cofactor evidence="7">
        <name>Mg(2+)</name>
        <dbReference type="ChEBI" id="CHEBI:18420"/>
    </cofactor>
    <text evidence="7">Binds 1 Mg(2+) ion per subunit.</text>
</comment>
<evidence type="ECO:0000256" key="1">
    <source>
        <dbReference type="ARBA" id="ARBA00009182"/>
    </source>
</evidence>
<dbReference type="Gene3D" id="3.40.50.261">
    <property type="entry name" value="Succinyl-CoA synthetase domains"/>
    <property type="match status" value="1"/>
</dbReference>
<dbReference type="SUPFAM" id="SSF56059">
    <property type="entry name" value="Glutathione synthetase ATP-binding domain-like"/>
    <property type="match status" value="1"/>
</dbReference>
<dbReference type="GO" id="GO:0005524">
    <property type="term" value="F:ATP binding"/>
    <property type="evidence" value="ECO:0007669"/>
    <property type="project" value="UniProtKB-UniRule"/>
</dbReference>
<evidence type="ECO:0000256" key="5">
    <source>
        <dbReference type="ARBA" id="ARBA00022741"/>
    </source>
</evidence>
<dbReference type="UniPathway" id="UPA00223">
    <property type="reaction ID" value="UER00999"/>
</dbReference>
<dbReference type="Pfam" id="PF08442">
    <property type="entry name" value="ATP-grasp_2"/>
    <property type="match status" value="1"/>
</dbReference>
<protein>
    <recommendedName>
        <fullName evidence="7">Succinate--CoA ligase [ADP-forming] subunit beta</fullName>
        <ecNumber evidence="7">6.2.1.5</ecNumber>
    </recommendedName>
    <alternativeName>
        <fullName evidence="7">Succinyl-CoA synthetase subunit beta</fullName>
        <shortName evidence="7">SCS-beta</shortName>
    </alternativeName>
</protein>
<dbReference type="Pfam" id="PF00549">
    <property type="entry name" value="Ligase_CoA"/>
    <property type="match status" value="1"/>
</dbReference>
<feature type="binding site" evidence="7">
    <location>
        <position position="46"/>
    </location>
    <ligand>
        <name>ATP</name>
        <dbReference type="ChEBI" id="CHEBI:30616"/>
    </ligand>
</feature>
<feature type="binding site" evidence="7">
    <location>
        <position position="102"/>
    </location>
    <ligand>
        <name>ATP</name>
        <dbReference type="ChEBI" id="CHEBI:30616"/>
    </ligand>
</feature>
<feature type="binding site" evidence="7">
    <location>
        <position position="99"/>
    </location>
    <ligand>
        <name>ATP</name>
        <dbReference type="ChEBI" id="CHEBI:30616"/>
    </ligand>
</feature>
<dbReference type="InterPro" id="IPR005809">
    <property type="entry name" value="Succ_CoA_ligase-like_bsu"/>
</dbReference>
<dbReference type="NCBIfam" id="TIGR01016">
    <property type="entry name" value="sucCoAbeta"/>
    <property type="match status" value="1"/>
</dbReference>
<evidence type="ECO:0000259" key="9">
    <source>
        <dbReference type="Pfam" id="PF08442"/>
    </source>
</evidence>
<reference evidence="10" key="1">
    <citation type="submission" date="2019-07" db="EMBL/GenBank/DDBJ databases">
        <authorList>
            <consortium name="NARMS: The National Antimicrobial Resistance Monitoring System"/>
        </authorList>
    </citation>
    <scope>NUCLEOTIDE SEQUENCE</scope>
    <source>
        <strain evidence="10">FSIS21924742</strain>
    </source>
</reference>
<evidence type="ECO:0000313" key="10">
    <source>
        <dbReference type="EMBL" id="ECB9927554.1"/>
    </source>
</evidence>
<dbReference type="FunFam" id="3.30.1490.20:FF:000002">
    <property type="entry name" value="Succinate--CoA ligase [ADP-forming] subunit beta"/>
    <property type="match status" value="1"/>
</dbReference>
<proteinExistence type="inferred from homology"/>
<dbReference type="InterPro" id="IPR013815">
    <property type="entry name" value="ATP_grasp_subdomain_1"/>
</dbReference>
<comment type="catalytic activity">
    <reaction evidence="7">
        <text>succinate + ATP + CoA = succinyl-CoA + ADP + phosphate</text>
        <dbReference type="Rhea" id="RHEA:17661"/>
        <dbReference type="ChEBI" id="CHEBI:30031"/>
        <dbReference type="ChEBI" id="CHEBI:30616"/>
        <dbReference type="ChEBI" id="CHEBI:43474"/>
        <dbReference type="ChEBI" id="CHEBI:57287"/>
        <dbReference type="ChEBI" id="CHEBI:57292"/>
        <dbReference type="ChEBI" id="CHEBI:456216"/>
        <dbReference type="EC" id="6.2.1.5"/>
    </reaction>
</comment>
<accession>A0A692J1R4</accession>
<dbReference type="GO" id="GO:0006099">
    <property type="term" value="P:tricarboxylic acid cycle"/>
    <property type="evidence" value="ECO:0007669"/>
    <property type="project" value="UniProtKB-UniRule"/>
</dbReference>
<dbReference type="FunFam" id="3.30.470.20:FF:000002">
    <property type="entry name" value="Succinate--CoA ligase [ADP-forming] subunit beta"/>
    <property type="match status" value="1"/>
</dbReference>
<dbReference type="Gene3D" id="3.30.470.20">
    <property type="entry name" value="ATP-grasp fold, B domain"/>
    <property type="match status" value="1"/>
</dbReference>
<dbReference type="PANTHER" id="PTHR11815:SF10">
    <property type="entry name" value="SUCCINATE--COA LIGASE [GDP-FORMING] SUBUNIT BETA, MITOCHONDRIAL"/>
    <property type="match status" value="1"/>
</dbReference>
<keyword evidence="3 7" id="KW-0436">Ligase</keyword>
<dbReference type="FunFam" id="3.40.50.261:FF:000001">
    <property type="entry name" value="Succinate--CoA ligase [ADP-forming] subunit beta"/>
    <property type="match status" value="1"/>
</dbReference>
<dbReference type="GO" id="GO:0004775">
    <property type="term" value="F:succinate-CoA ligase (ADP-forming) activity"/>
    <property type="evidence" value="ECO:0007669"/>
    <property type="project" value="UniProtKB-UniRule"/>
</dbReference>
<dbReference type="GO" id="GO:0042709">
    <property type="term" value="C:succinate-CoA ligase complex"/>
    <property type="evidence" value="ECO:0007669"/>
    <property type="project" value="UniProtKB-ARBA"/>
</dbReference>
<evidence type="ECO:0000256" key="2">
    <source>
        <dbReference type="ARBA" id="ARBA00022532"/>
    </source>
</evidence>
<keyword evidence="7" id="KW-0067">ATP-binding</keyword>
<dbReference type="PROSITE" id="PS01217">
    <property type="entry name" value="SUCCINYL_COA_LIG_3"/>
    <property type="match status" value="1"/>
</dbReference>
<gene>
    <name evidence="7 10" type="primary">sucC</name>
    <name evidence="10" type="ORF">FLR47_04040</name>
</gene>
<feature type="binding site" evidence="7">
    <location>
        <begin position="53"/>
        <end position="55"/>
    </location>
    <ligand>
        <name>ATP</name>
        <dbReference type="ChEBI" id="CHEBI:30616"/>
    </ligand>
</feature>
<comment type="function">
    <text evidence="7">Succinyl-CoA synthetase functions in the citric acid cycle (TCA), coupling the hydrolysis of succinyl-CoA to the synthesis of either ATP or GTP and thus represents the only step of substrate-level phosphorylation in the TCA. The beta subunit provides nucleotide specificity of the enzyme and binds the substrate succinate, while the binding sites for coenzyme A and phosphate are found in the alpha subunit.</text>
</comment>
<evidence type="ECO:0000256" key="7">
    <source>
        <dbReference type="HAMAP-Rule" id="MF_00558"/>
    </source>
</evidence>
<dbReference type="NCBIfam" id="NF001913">
    <property type="entry name" value="PRK00696.1"/>
    <property type="match status" value="1"/>
</dbReference>
<keyword evidence="2 7" id="KW-0816">Tricarboxylic acid cycle</keyword>
<comment type="similarity">
    <text evidence="1 7">Belongs to the succinate/malate CoA ligase beta subunit family.</text>
</comment>
<evidence type="ECO:0000256" key="4">
    <source>
        <dbReference type="ARBA" id="ARBA00022723"/>
    </source>
</evidence>
<dbReference type="PIRSF" id="PIRSF001554">
    <property type="entry name" value="SucCS_beta"/>
    <property type="match status" value="1"/>
</dbReference>
<dbReference type="GO" id="GO:0000287">
    <property type="term" value="F:magnesium ion binding"/>
    <property type="evidence" value="ECO:0007669"/>
    <property type="project" value="UniProtKB-UniRule"/>
</dbReference>
<dbReference type="InterPro" id="IPR005811">
    <property type="entry name" value="SUCC_ACL_C"/>
</dbReference>
<dbReference type="AlphaFoldDB" id="A0A692J1R4"/>
<dbReference type="Gene3D" id="3.30.1490.20">
    <property type="entry name" value="ATP-grasp fold, A domain"/>
    <property type="match status" value="1"/>
</dbReference>
<comment type="catalytic activity">
    <reaction evidence="7">
        <text>GTP + succinate + CoA = succinyl-CoA + GDP + phosphate</text>
        <dbReference type="Rhea" id="RHEA:22120"/>
        <dbReference type="ChEBI" id="CHEBI:30031"/>
        <dbReference type="ChEBI" id="CHEBI:37565"/>
        <dbReference type="ChEBI" id="CHEBI:43474"/>
        <dbReference type="ChEBI" id="CHEBI:57287"/>
        <dbReference type="ChEBI" id="CHEBI:57292"/>
        <dbReference type="ChEBI" id="CHEBI:58189"/>
    </reaction>
</comment>
<dbReference type="PANTHER" id="PTHR11815">
    <property type="entry name" value="SUCCINYL-COA SYNTHETASE BETA CHAIN"/>
    <property type="match status" value="1"/>
</dbReference>
<feature type="domain" description="ATP-grasp fold succinyl-CoA synthetase-type" evidence="9">
    <location>
        <begin position="2"/>
        <end position="202"/>
    </location>
</feature>
<keyword evidence="4 7" id="KW-0479">Metal-binding</keyword>
<dbReference type="GO" id="GO:0006104">
    <property type="term" value="P:succinyl-CoA metabolic process"/>
    <property type="evidence" value="ECO:0007669"/>
    <property type="project" value="TreeGrafter"/>
</dbReference>
<comment type="pathway">
    <text evidence="7">Carbohydrate metabolism; tricarboxylic acid cycle; succinate from succinyl-CoA (ligase route): step 1/1.</text>
</comment>